<dbReference type="AlphaFoldDB" id="A0A9W6MBD9"/>
<keyword evidence="4" id="KW-0677">Repeat</keyword>
<evidence type="ECO:0000256" key="3">
    <source>
        <dbReference type="ARBA" id="ARBA00016090"/>
    </source>
</evidence>
<keyword evidence="7" id="KW-1185">Reference proteome</keyword>
<comment type="caution">
    <text evidence="6">The sequence shown here is derived from an EMBL/GenBank/DDBJ whole genome shotgun (WGS) entry which is preliminary data.</text>
</comment>
<comment type="catalytic activity">
    <reaction evidence="1">
        <text>D-fructose 6-phosphate + L-glutamine = D-glucosamine 6-phosphate + L-glutamate</text>
        <dbReference type="Rhea" id="RHEA:13237"/>
        <dbReference type="ChEBI" id="CHEBI:29985"/>
        <dbReference type="ChEBI" id="CHEBI:58359"/>
        <dbReference type="ChEBI" id="CHEBI:58725"/>
        <dbReference type="ChEBI" id="CHEBI:61527"/>
        <dbReference type="EC" id="2.6.1.16"/>
    </reaction>
</comment>
<dbReference type="GO" id="GO:0006002">
    <property type="term" value="P:fructose 6-phosphate metabolic process"/>
    <property type="evidence" value="ECO:0007669"/>
    <property type="project" value="TreeGrafter"/>
</dbReference>
<proteinExistence type="predicted"/>
<reference evidence="6" key="2">
    <citation type="submission" date="2023-01" db="EMBL/GenBank/DDBJ databases">
        <authorList>
            <person name="Sun Q."/>
            <person name="Evtushenko L."/>
        </authorList>
    </citation>
    <scope>NUCLEOTIDE SEQUENCE</scope>
    <source>
        <strain evidence="6">VKM Ac-2007</strain>
    </source>
</reference>
<evidence type="ECO:0000256" key="2">
    <source>
        <dbReference type="ARBA" id="ARBA00012916"/>
    </source>
</evidence>
<dbReference type="PROSITE" id="PS51464">
    <property type="entry name" value="SIS"/>
    <property type="match status" value="1"/>
</dbReference>
<dbReference type="InterPro" id="IPR046348">
    <property type="entry name" value="SIS_dom_sf"/>
</dbReference>
<sequence length="321" mass="34219">MNPELYLADLEAKPAALAELAGALAEADPFGGLPSQVRRVVFLGMGSSRYAAGVAALRLRAAGVDAVAEYASAEVCSPASPDTLVVAISATGGSRETLDAVARHRGRSFVLAMTNTPGSAVTEGADLVVPMLAGEERGGVSCRTFQHTLGLLLALGDRLTGSATDVPALLRRTAEATGDLLERRERWLEQTMELLDGPHGVYTIAPAERLSSAEQSALMFREGPRRAADACETGDWSHVDVYLTKTLDYRAVLFPGSRYDDQAMDWIRQRGSTVLTVGGELPDARAAVRYRHDEDPDVALLTETLVAELVAARWWLAQAGG</sequence>
<dbReference type="PANTHER" id="PTHR10937">
    <property type="entry name" value="GLUCOSAMINE--FRUCTOSE-6-PHOSPHATE AMINOTRANSFERASE, ISOMERIZING"/>
    <property type="match status" value="1"/>
</dbReference>
<evidence type="ECO:0000256" key="1">
    <source>
        <dbReference type="ARBA" id="ARBA00001031"/>
    </source>
</evidence>
<dbReference type="GO" id="GO:0097367">
    <property type="term" value="F:carbohydrate derivative binding"/>
    <property type="evidence" value="ECO:0007669"/>
    <property type="project" value="InterPro"/>
</dbReference>
<name>A0A9W6MBD9_9ACTN</name>
<dbReference type="CDD" id="cd05008">
    <property type="entry name" value="SIS_GlmS_GlmD_1"/>
    <property type="match status" value="1"/>
</dbReference>
<evidence type="ECO:0000313" key="7">
    <source>
        <dbReference type="Proteomes" id="UP001143474"/>
    </source>
</evidence>
<dbReference type="GO" id="GO:0006047">
    <property type="term" value="P:UDP-N-acetylglucosamine metabolic process"/>
    <property type="evidence" value="ECO:0007669"/>
    <property type="project" value="TreeGrafter"/>
</dbReference>
<dbReference type="InterPro" id="IPR035466">
    <property type="entry name" value="GlmS/AgaS_SIS"/>
</dbReference>
<dbReference type="GO" id="GO:0004360">
    <property type="term" value="F:glutamine-fructose-6-phosphate transaminase (isomerizing) activity"/>
    <property type="evidence" value="ECO:0007669"/>
    <property type="project" value="UniProtKB-EC"/>
</dbReference>
<dbReference type="EC" id="2.6.1.16" evidence="2"/>
<organism evidence="6 7">
    <name type="scientific">Streptosporangium carneum</name>
    <dbReference type="NCBI Taxonomy" id="47481"/>
    <lineage>
        <taxon>Bacteria</taxon>
        <taxon>Bacillati</taxon>
        <taxon>Actinomycetota</taxon>
        <taxon>Actinomycetes</taxon>
        <taxon>Streptosporangiales</taxon>
        <taxon>Streptosporangiaceae</taxon>
        <taxon>Streptosporangium</taxon>
    </lineage>
</organism>
<dbReference type="GO" id="GO:0006487">
    <property type="term" value="P:protein N-linked glycosylation"/>
    <property type="evidence" value="ECO:0007669"/>
    <property type="project" value="TreeGrafter"/>
</dbReference>
<accession>A0A9W6MBD9</accession>
<dbReference type="RefSeq" id="WP_271216474.1">
    <property type="nucleotide sequence ID" value="NZ_BAAAVD010000024.1"/>
</dbReference>
<dbReference type="InterPro" id="IPR001347">
    <property type="entry name" value="SIS_dom"/>
</dbReference>
<evidence type="ECO:0000313" key="6">
    <source>
        <dbReference type="EMBL" id="GLK07947.1"/>
    </source>
</evidence>
<dbReference type="Pfam" id="PF01380">
    <property type="entry name" value="SIS"/>
    <property type="match status" value="1"/>
</dbReference>
<dbReference type="SUPFAM" id="SSF53697">
    <property type="entry name" value="SIS domain"/>
    <property type="match status" value="1"/>
</dbReference>
<protein>
    <recommendedName>
        <fullName evidence="3">Glutamine--fructose-6-phosphate aminotransferase [isomerizing]</fullName>
        <ecNumber evidence="2">2.6.1.16</ecNumber>
    </recommendedName>
</protein>
<dbReference type="Proteomes" id="UP001143474">
    <property type="component" value="Unassembled WGS sequence"/>
</dbReference>
<dbReference type="Gene3D" id="3.40.50.10490">
    <property type="entry name" value="Glucose-6-phosphate isomerase like protein, domain 1"/>
    <property type="match status" value="1"/>
</dbReference>
<gene>
    <name evidence="6" type="ORF">GCM10017600_13520</name>
</gene>
<evidence type="ECO:0000256" key="4">
    <source>
        <dbReference type="ARBA" id="ARBA00022737"/>
    </source>
</evidence>
<reference evidence="6" key="1">
    <citation type="journal article" date="2014" name="Int. J. Syst. Evol. Microbiol.">
        <title>Complete genome sequence of Corynebacterium casei LMG S-19264T (=DSM 44701T), isolated from a smear-ripened cheese.</title>
        <authorList>
            <consortium name="US DOE Joint Genome Institute (JGI-PGF)"/>
            <person name="Walter F."/>
            <person name="Albersmeier A."/>
            <person name="Kalinowski J."/>
            <person name="Ruckert C."/>
        </authorList>
    </citation>
    <scope>NUCLEOTIDE SEQUENCE</scope>
    <source>
        <strain evidence="6">VKM Ac-2007</strain>
    </source>
</reference>
<dbReference type="EMBL" id="BSEV01000002">
    <property type="protein sequence ID" value="GLK07947.1"/>
    <property type="molecule type" value="Genomic_DNA"/>
</dbReference>
<feature type="domain" description="SIS" evidence="5">
    <location>
        <begin position="20"/>
        <end position="165"/>
    </location>
</feature>
<dbReference type="PANTHER" id="PTHR10937:SF0">
    <property type="entry name" value="GLUTAMINE--FRUCTOSE-6-PHOSPHATE TRANSAMINASE (ISOMERIZING)"/>
    <property type="match status" value="1"/>
</dbReference>
<evidence type="ECO:0000259" key="5">
    <source>
        <dbReference type="PROSITE" id="PS51464"/>
    </source>
</evidence>